<feature type="signal peptide" evidence="2">
    <location>
        <begin position="1"/>
        <end position="19"/>
    </location>
</feature>
<feature type="chain" id="PRO_5012917591" evidence="2">
    <location>
        <begin position="20"/>
        <end position="720"/>
    </location>
</feature>
<proteinExistence type="predicted"/>
<comment type="caution">
    <text evidence="3">The sequence shown here is derived from an EMBL/GenBank/DDBJ whole genome shotgun (WGS) entry which is preliminary data.</text>
</comment>
<sequence>MHEFISLFFCVLIVRRIFTFPEYHNLGQAMFENLDSECNLILVHHQRSYRSEMFPLPVSSKKGMYLFQLPEINVSWTKFLLQSYHLNRGPSSIIKLQKAQFPCFICIIITKKSDLYQNPEKFSNREFSFIAKYQMKAVRNHYNALNPTTNENLVMVNPRKLLIIRVQVKFNRLLAYDKSNYIDFEGFFTLIVDKGSHTWYRMSRYASNKAHLMDYRQEVVKIIGNHDKFSSLLETPTDLYVVTSRSSYLDLNGFYDRKESCAAYSAGPFYVVREVRYRPSAAIFFTLICLGNYTFGKANQPVGNFRNERGEGRNTYFEIIEADMNPDMALSAIAYFKTMSKKYSFMTCNSRESLSFLIFAKAFDVEVWIVFLFTTVTIILALVLILITKLKSRCSKAISFAQLVVISIVFERPTAIPIKIERMVQFRIMLGFLLLLIQVLTNGYLGLSITSISAPLAAISVTRFHQLAKPGCDTGNRKCQLDRLKRYNTYMRMVDDHARIFYQRSLNTESYWVKAHEEYNRRTKLNRNRTLERLREQSIRKFDSNKDFVLLPYSLLDNKITKKVTINEFVYELRSYLDTAVNRILEKINLTSNVNYEVLVDTLALLDLLDPWHIPHPLIGNLSDMKFIKNEWDIEHALVQCGKTAVVLEDKEIQWGMRYFEKYYPWLRFFKSESAILPSESGWVVRDYPAFGELADQSIPKEGKYYEESSHPCGAEAVRS</sequence>
<keyword evidence="1" id="KW-1133">Transmembrane helix</keyword>
<keyword evidence="4" id="KW-1185">Reference proteome</keyword>
<evidence type="ECO:0000313" key="3">
    <source>
        <dbReference type="EMBL" id="OXA53941.1"/>
    </source>
</evidence>
<feature type="transmembrane region" description="Helical" evidence="1">
    <location>
        <begin position="428"/>
        <end position="447"/>
    </location>
</feature>
<dbReference type="Proteomes" id="UP000198287">
    <property type="component" value="Unassembled WGS sequence"/>
</dbReference>
<reference evidence="3 4" key="1">
    <citation type="submission" date="2015-12" db="EMBL/GenBank/DDBJ databases">
        <title>The genome of Folsomia candida.</title>
        <authorList>
            <person name="Faddeeva A."/>
            <person name="Derks M.F."/>
            <person name="Anvar Y."/>
            <person name="Smit S."/>
            <person name="Van Straalen N."/>
            <person name="Roelofs D."/>
        </authorList>
    </citation>
    <scope>NUCLEOTIDE SEQUENCE [LARGE SCALE GENOMIC DNA]</scope>
    <source>
        <strain evidence="3 4">VU population</strain>
        <tissue evidence="3">Whole body</tissue>
    </source>
</reference>
<protein>
    <submittedName>
        <fullName evidence="3">Uncharacterized protein</fullName>
    </submittedName>
</protein>
<gene>
    <name evidence="3" type="ORF">Fcan01_11129</name>
</gene>
<evidence type="ECO:0000256" key="2">
    <source>
        <dbReference type="SAM" id="SignalP"/>
    </source>
</evidence>
<name>A0A226EAV4_FOLCA</name>
<dbReference type="EMBL" id="LNIX01000005">
    <property type="protein sequence ID" value="OXA53941.1"/>
    <property type="molecule type" value="Genomic_DNA"/>
</dbReference>
<keyword evidence="2" id="KW-0732">Signal</keyword>
<keyword evidence="1" id="KW-0812">Transmembrane</keyword>
<evidence type="ECO:0000256" key="1">
    <source>
        <dbReference type="SAM" id="Phobius"/>
    </source>
</evidence>
<accession>A0A226EAV4</accession>
<organism evidence="3 4">
    <name type="scientific">Folsomia candida</name>
    <name type="common">Springtail</name>
    <dbReference type="NCBI Taxonomy" id="158441"/>
    <lineage>
        <taxon>Eukaryota</taxon>
        <taxon>Metazoa</taxon>
        <taxon>Ecdysozoa</taxon>
        <taxon>Arthropoda</taxon>
        <taxon>Hexapoda</taxon>
        <taxon>Collembola</taxon>
        <taxon>Entomobryomorpha</taxon>
        <taxon>Isotomoidea</taxon>
        <taxon>Isotomidae</taxon>
        <taxon>Proisotominae</taxon>
        <taxon>Folsomia</taxon>
    </lineage>
</organism>
<dbReference type="AlphaFoldDB" id="A0A226EAV4"/>
<keyword evidence="1" id="KW-0472">Membrane</keyword>
<feature type="transmembrane region" description="Helical" evidence="1">
    <location>
        <begin position="367"/>
        <end position="387"/>
    </location>
</feature>
<evidence type="ECO:0000313" key="4">
    <source>
        <dbReference type="Proteomes" id="UP000198287"/>
    </source>
</evidence>